<name>X1NDZ9_9ZZZZ</name>
<feature type="non-terminal residue" evidence="1">
    <location>
        <position position="112"/>
    </location>
</feature>
<evidence type="ECO:0000313" key="1">
    <source>
        <dbReference type="EMBL" id="GAI42257.1"/>
    </source>
</evidence>
<comment type="caution">
    <text evidence="1">The sequence shown here is derived from an EMBL/GenBank/DDBJ whole genome shotgun (WGS) entry which is preliminary data.</text>
</comment>
<protein>
    <submittedName>
        <fullName evidence="1">Uncharacterized protein</fullName>
    </submittedName>
</protein>
<dbReference type="AlphaFoldDB" id="X1NDZ9"/>
<sequence length="112" mass="12441">MKQKIFILIPVMLLLVSTVLANVLPSIDKCSNDMSLYPSEGEGSVMFYENCTGINGATMDNRVPQIIFDGTAWDIQAGHADFQIKDAGERQVCRTVDTDVDDVKMTLDFTDF</sequence>
<accession>X1NDZ9</accession>
<gene>
    <name evidence="1" type="ORF">S06H3_39149</name>
</gene>
<reference evidence="1" key="1">
    <citation type="journal article" date="2014" name="Front. Microbiol.">
        <title>High frequency of phylogenetically diverse reductive dehalogenase-homologous genes in deep subseafloor sedimentary metagenomes.</title>
        <authorList>
            <person name="Kawai M."/>
            <person name="Futagami T."/>
            <person name="Toyoda A."/>
            <person name="Takaki Y."/>
            <person name="Nishi S."/>
            <person name="Hori S."/>
            <person name="Arai W."/>
            <person name="Tsubouchi T."/>
            <person name="Morono Y."/>
            <person name="Uchiyama I."/>
            <person name="Ito T."/>
            <person name="Fujiyama A."/>
            <person name="Inagaki F."/>
            <person name="Takami H."/>
        </authorList>
    </citation>
    <scope>NUCLEOTIDE SEQUENCE</scope>
    <source>
        <strain evidence="1">Expedition CK06-06</strain>
    </source>
</reference>
<dbReference type="EMBL" id="BARV01023916">
    <property type="protein sequence ID" value="GAI42257.1"/>
    <property type="molecule type" value="Genomic_DNA"/>
</dbReference>
<organism evidence="1">
    <name type="scientific">marine sediment metagenome</name>
    <dbReference type="NCBI Taxonomy" id="412755"/>
    <lineage>
        <taxon>unclassified sequences</taxon>
        <taxon>metagenomes</taxon>
        <taxon>ecological metagenomes</taxon>
    </lineage>
</organism>
<proteinExistence type="predicted"/>